<dbReference type="InterPro" id="IPR050300">
    <property type="entry name" value="GDXG_lipolytic_enzyme"/>
</dbReference>
<dbReference type="AlphaFoldDB" id="A0AAD5YJE5"/>
<dbReference type="InterPro" id="IPR013094">
    <property type="entry name" value="AB_hydrolase_3"/>
</dbReference>
<dbReference type="Gene3D" id="3.80.10.10">
    <property type="entry name" value="Ribonuclease Inhibitor"/>
    <property type="match status" value="1"/>
</dbReference>
<dbReference type="SUPFAM" id="SSF52047">
    <property type="entry name" value="RNI-like"/>
    <property type="match status" value="1"/>
</dbReference>
<organism evidence="3 4">
    <name type="scientific">Leucocoprinus birnbaumii</name>
    <dbReference type="NCBI Taxonomy" id="56174"/>
    <lineage>
        <taxon>Eukaryota</taxon>
        <taxon>Fungi</taxon>
        <taxon>Dikarya</taxon>
        <taxon>Basidiomycota</taxon>
        <taxon>Agaricomycotina</taxon>
        <taxon>Agaricomycetes</taxon>
        <taxon>Agaricomycetidae</taxon>
        <taxon>Agaricales</taxon>
        <taxon>Agaricineae</taxon>
        <taxon>Agaricaceae</taxon>
        <taxon>Leucocoprinus</taxon>
    </lineage>
</organism>
<dbReference type="InterPro" id="IPR029058">
    <property type="entry name" value="AB_hydrolase_fold"/>
</dbReference>
<accession>A0AAD5YJE5</accession>
<name>A0AAD5YJE5_9AGAR</name>
<evidence type="ECO:0000259" key="2">
    <source>
        <dbReference type="Pfam" id="PF07859"/>
    </source>
</evidence>
<comment type="caution">
    <text evidence="3">The sequence shown here is derived from an EMBL/GenBank/DDBJ whole genome shotgun (WGS) entry which is preliminary data.</text>
</comment>
<dbReference type="SUPFAM" id="SSF53474">
    <property type="entry name" value="alpha/beta-Hydrolases"/>
    <property type="match status" value="1"/>
</dbReference>
<keyword evidence="1" id="KW-0378">Hydrolase</keyword>
<dbReference type="PANTHER" id="PTHR48081">
    <property type="entry name" value="AB HYDROLASE SUPERFAMILY PROTEIN C4A8.06C"/>
    <property type="match status" value="1"/>
</dbReference>
<protein>
    <recommendedName>
        <fullName evidence="2">Alpha/beta hydrolase fold-3 domain-containing protein</fullName>
    </recommendedName>
</protein>
<dbReference type="Gene3D" id="3.40.50.1820">
    <property type="entry name" value="alpha/beta hydrolase"/>
    <property type="match status" value="1"/>
</dbReference>
<reference evidence="3" key="1">
    <citation type="submission" date="2022-07" db="EMBL/GenBank/DDBJ databases">
        <title>Genome Sequence of Leucocoprinus birnbaumii.</title>
        <authorList>
            <person name="Buettner E."/>
        </authorList>
    </citation>
    <scope>NUCLEOTIDE SEQUENCE</scope>
    <source>
        <strain evidence="3">VT141</strain>
    </source>
</reference>
<proteinExistence type="predicted"/>
<evidence type="ECO:0000256" key="1">
    <source>
        <dbReference type="ARBA" id="ARBA00022801"/>
    </source>
</evidence>
<evidence type="ECO:0000313" key="3">
    <source>
        <dbReference type="EMBL" id="KAJ3554177.1"/>
    </source>
</evidence>
<dbReference type="Pfam" id="PF07859">
    <property type="entry name" value="Abhydrolase_3"/>
    <property type="match status" value="1"/>
</dbReference>
<keyword evidence="4" id="KW-1185">Reference proteome</keyword>
<dbReference type="InterPro" id="IPR032675">
    <property type="entry name" value="LRR_dom_sf"/>
</dbReference>
<dbReference type="EMBL" id="JANIEX010001818">
    <property type="protein sequence ID" value="KAJ3554177.1"/>
    <property type="molecule type" value="Genomic_DNA"/>
</dbReference>
<dbReference type="GO" id="GO:0016787">
    <property type="term" value="F:hydrolase activity"/>
    <property type="evidence" value="ECO:0007669"/>
    <property type="project" value="UniProtKB-KW"/>
</dbReference>
<evidence type="ECO:0000313" key="4">
    <source>
        <dbReference type="Proteomes" id="UP001213000"/>
    </source>
</evidence>
<dbReference type="Proteomes" id="UP001213000">
    <property type="component" value="Unassembled WGS sequence"/>
</dbReference>
<gene>
    <name evidence="3" type="ORF">NP233_g12478</name>
</gene>
<sequence length="572" mass="62537">MTSHAVPKPIELVFSVADGVPVAMDVYVPEKATREKAVPILLWWHAAAPHTLRAPEKHNLCVVSVDYRLAPQTRLPGVLADCKAAIDFLHSNEFAKATENKVDSSRIVVSGSSAGGWLALLAGTGIGFAASGVEPPTGITGVAAIYPITDLLDPFWLTKQRPVGYLGRIIEDHEMAQFVDPKSEKTSWAEATGKRSLFYTYMLQEAILNQLLLDDTGILPMEYSIAQNIRAGKALALPPTYIITGNSDTKVPHRQSLDVVAAYQSVGSNVEYQELEGLDHRFDDDEKEQMESILACTDDGYTARSLSLVSRYFSQISLPFQYQSVCVSKPPQIHSLANKLRNIPSHLCRIRHLFISDDGCGGDRDLASSIIAVLTLAAPTLETLTLVATSPQTSTSLIARLFRIRFPRLYELTVSGHYPFPSTPSCFPSLERLHLCGNRNPHGLLSLGGLETVMPRLAHLRVSGLNVAVSFSQEVQEALMPSDDDDDSCLFPAKLPPRLQKLLVQCGPELSSARPHAAARLKDETMLKNFEALEGSSRFTLLPRSTGGLTSDALQAQWADRLRGKEGGWSLT</sequence>
<feature type="domain" description="Alpha/beta hydrolase fold-3" evidence="2">
    <location>
        <begin position="57"/>
        <end position="282"/>
    </location>
</feature>